<proteinExistence type="predicted"/>
<evidence type="ECO:0000313" key="3">
    <source>
        <dbReference type="EMBL" id="CAI9726082.1"/>
    </source>
</evidence>
<protein>
    <submittedName>
        <fullName evidence="3">Uncharacterized protein</fullName>
    </submittedName>
</protein>
<keyword evidence="2" id="KW-0472">Membrane</keyword>
<evidence type="ECO:0000256" key="2">
    <source>
        <dbReference type="SAM" id="Phobius"/>
    </source>
</evidence>
<name>A0AA36F6B3_OCTVU</name>
<dbReference type="Proteomes" id="UP001162480">
    <property type="component" value="Chromosome 7"/>
</dbReference>
<evidence type="ECO:0000313" key="4">
    <source>
        <dbReference type="Proteomes" id="UP001162480"/>
    </source>
</evidence>
<feature type="compositionally biased region" description="Polar residues" evidence="1">
    <location>
        <begin position="88"/>
        <end position="103"/>
    </location>
</feature>
<dbReference type="EMBL" id="OX597820">
    <property type="protein sequence ID" value="CAI9726082.1"/>
    <property type="molecule type" value="Genomic_DNA"/>
</dbReference>
<sequence>MNISKDMTTSNNQSDSINDEIVVESDSLKASSSNHYNSSGAHCNDIFEIKDSECIVVDAISTAANKEPIYIDLTALSDEEDDSIKEPNGSNMEADSSNMETDGSNMKADDFRFPVVEYRVGCKGKQQSYAVLPTKCYNSLIPNTNYYSYQILYRNIFPVINVCLGITCVLNILFGKLNIIEERQNA</sequence>
<dbReference type="AlphaFoldDB" id="A0AA36F6B3"/>
<feature type="region of interest" description="Disordered" evidence="1">
    <location>
        <begin position="80"/>
        <end position="103"/>
    </location>
</feature>
<gene>
    <name evidence="3" type="ORF">OCTVUL_1B031361</name>
</gene>
<feature type="transmembrane region" description="Helical" evidence="2">
    <location>
        <begin position="156"/>
        <end position="174"/>
    </location>
</feature>
<organism evidence="3 4">
    <name type="scientific">Octopus vulgaris</name>
    <name type="common">Common octopus</name>
    <dbReference type="NCBI Taxonomy" id="6645"/>
    <lineage>
        <taxon>Eukaryota</taxon>
        <taxon>Metazoa</taxon>
        <taxon>Spiralia</taxon>
        <taxon>Lophotrochozoa</taxon>
        <taxon>Mollusca</taxon>
        <taxon>Cephalopoda</taxon>
        <taxon>Coleoidea</taxon>
        <taxon>Octopodiformes</taxon>
        <taxon>Octopoda</taxon>
        <taxon>Incirrata</taxon>
        <taxon>Octopodidae</taxon>
        <taxon>Octopus</taxon>
    </lineage>
</organism>
<reference evidence="3" key="1">
    <citation type="submission" date="2023-08" db="EMBL/GenBank/DDBJ databases">
        <authorList>
            <person name="Alioto T."/>
            <person name="Alioto T."/>
            <person name="Gomez Garrido J."/>
        </authorList>
    </citation>
    <scope>NUCLEOTIDE SEQUENCE</scope>
</reference>
<keyword evidence="2" id="KW-1133">Transmembrane helix</keyword>
<evidence type="ECO:0000256" key="1">
    <source>
        <dbReference type="SAM" id="MobiDB-lite"/>
    </source>
</evidence>
<keyword evidence="4" id="KW-1185">Reference proteome</keyword>
<keyword evidence="2" id="KW-0812">Transmembrane</keyword>
<accession>A0AA36F6B3</accession>